<accession>J4G0S5</accession>
<feature type="transmembrane region" description="Helical" evidence="2">
    <location>
        <begin position="50"/>
        <end position="67"/>
    </location>
</feature>
<dbReference type="AlphaFoldDB" id="J4G0S5"/>
<gene>
    <name evidence="3" type="ORF">FIBRA_01085</name>
</gene>
<dbReference type="OrthoDB" id="284718at2759"/>
<keyword evidence="2" id="KW-0472">Membrane</keyword>
<evidence type="ECO:0000256" key="1">
    <source>
        <dbReference type="SAM" id="MobiDB-lite"/>
    </source>
</evidence>
<sequence length="110" mass="11811">MSSQNTDDPRDSSAEATVTFPATWQTDAPDGFNATIMFGTGLIMITRNRFLAWPSLLLALNGLINQHPLRTKEGGNSPITTLIVAATALVTAYLPLIMIGPKKAQPMPIT</sequence>
<dbReference type="Proteomes" id="UP000006352">
    <property type="component" value="Unassembled WGS sequence"/>
</dbReference>
<keyword evidence="4" id="KW-1185">Reference proteome</keyword>
<evidence type="ECO:0000313" key="4">
    <source>
        <dbReference type="Proteomes" id="UP000006352"/>
    </source>
</evidence>
<keyword evidence="2" id="KW-0812">Transmembrane</keyword>
<reference evidence="3 4" key="1">
    <citation type="journal article" date="2012" name="Appl. Environ. Microbiol.">
        <title>Short-read sequencing for genomic analysis of the brown rot fungus Fibroporia radiculosa.</title>
        <authorList>
            <person name="Tang J.D."/>
            <person name="Perkins A.D."/>
            <person name="Sonstegard T.S."/>
            <person name="Schroeder S.G."/>
            <person name="Burgess S.C."/>
            <person name="Diehl S.V."/>
        </authorList>
    </citation>
    <scope>NUCLEOTIDE SEQUENCE [LARGE SCALE GENOMIC DNA]</scope>
    <source>
        <strain evidence="3 4">TFFH 294</strain>
    </source>
</reference>
<evidence type="ECO:0000256" key="2">
    <source>
        <dbReference type="SAM" id="Phobius"/>
    </source>
</evidence>
<keyword evidence="2" id="KW-1133">Transmembrane helix</keyword>
<dbReference type="RefSeq" id="XP_012178356.1">
    <property type="nucleotide sequence ID" value="XM_012322966.1"/>
</dbReference>
<dbReference type="STRING" id="599839.J4G0S5"/>
<feature type="transmembrane region" description="Helical" evidence="2">
    <location>
        <begin position="79"/>
        <end position="99"/>
    </location>
</feature>
<name>J4G0S5_9APHY</name>
<dbReference type="HOGENOM" id="CLU_174226_0_0_1"/>
<feature type="region of interest" description="Disordered" evidence="1">
    <location>
        <begin position="1"/>
        <end position="20"/>
    </location>
</feature>
<evidence type="ECO:0000313" key="3">
    <source>
        <dbReference type="EMBL" id="CCL99073.1"/>
    </source>
</evidence>
<dbReference type="EMBL" id="HE796914">
    <property type="protein sequence ID" value="CCL99073.1"/>
    <property type="molecule type" value="Genomic_DNA"/>
</dbReference>
<protein>
    <submittedName>
        <fullName evidence="3">Uncharacterized protein</fullName>
    </submittedName>
</protein>
<dbReference type="InParanoid" id="J4G0S5"/>
<dbReference type="GeneID" id="24093984"/>
<organism evidence="3 4">
    <name type="scientific">Fibroporia radiculosa</name>
    <dbReference type="NCBI Taxonomy" id="599839"/>
    <lineage>
        <taxon>Eukaryota</taxon>
        <taxon>Fungi</taxon>
        <taxon>Dikarya</taxon>
        <taxon>Basidiomycota</taxon>
        <taxon>Agaricomycotina</taxon>
        <taxon>Agaricomycetes</taxon>
        <taxon>Polyporales</taxon>
        <taxon>Fibroporiaceae</taxon>
        <taxon>Fibroporia</taxon>
    </lineage>
</organism>
<proteinExistence type="predicted"/>